<feature type="region of interest" description="Disordered" evidence="1">
    <location>
        <begin position="47"/>
        <end position="94"/>
    </location>
</feature>
<gene>
    <name evidence="2" type="ORF">VTL71DRAFT_6367</name>
</gene>
<feature type="compositionally biased region" description="Low complexity" evidence="1">
    <location>
        <begin position="61"/>
        <end position="77"/>
    </location>
</feature>
<dbReference type="EMBL" id="JAZHXI010000017">
    <property type="protein sequence ID" value="KAL2062101.1"/>
    <property type="molecule type" value="Genomic_DNA"/>
</dbReference>
<accession>A0ABR4BYA0</accession>
<feature type="non-terminal residue" evidence="2">
    <location>
        <position position="156"/>
    </location>
</feature>
<name>A0ABR4BYA0_9HELO</name>
<protein>
    <submittedName>
        <fullName evidence="2">Uncharacterized protein</fullName>
    </submittedName>
</protein>
<comment type="caution">
    <text evidence="2">The sequence shown here is derived from an EMBL/GenBank/DDBJ whole genome shotgun (WGS) entry which is preliminary data.</text>
</comment>
<evidence type="ECO:0000256" key="1">
    <source>
        <dbReference type="SAM" id="MobiDB-lite"/>
    </source>
</evidence>
<proteinExistence type="predicted"/>
<sequence>MSPSSVLGRLPGNVTTYRVTKPGVCISNALITIRLATSFSLLLNSSSPLPSSPRRRKKKASSSASWSRASSTDQSRSQGHTWLPGDGDISLREGKDRKVARTAEFLFASPHCDRVQRPVVRRVTNIEFLEWCLPCQEASSLEVKILGLKLKQGQRK</sequence>
<dbReference type="Proteomes" id="UP001595075">
    <property type="component" value="Unassembled WGS sequence"/>
</dbReference>
<reference evidence="2 3" key="1">
    <citation type="journal article" date="2024" name="Commun. Biol.">
        <title>Comparative genomic analysis of thermophilic fungi reveals convergent evolutionary adaptations and gene losses.</title>
        <authorList>
            <person name="Steindorff A.S."/>
            <person name="Aguilar-Pontes M.V."/>
            <person name="Robinson A.J."/>
            <person name="Andreopoulos B."/>
            <person name="LaButti K."/>
            <person name="Kuo A."/>
            <person name="Mondo S."/>
            <person name="Riley R."/>
            <person name="Otillar R."/>
            <person name="Haridas S."/>
            <person name="Lipzen A."/>
            <person name="Grimwood J."/>
            <person name="Schmutz J."/>
            <person name="Clum A."/>
            <person name="Reid I.D."/>
            <person name="Moisan M.C."/>
            <person name="Butler G."/>
            <person name="Nguyen T.T.M."/>
            <person name="Dewar K."/>
            <person name="Conant G."/>
            <person name="Drula E."/>
            <person name="Henrissat B."/>
            <person name="Hansel C."/>
            <person name="Singer S."/>
            <person name="Hutchinson M.I."/>
            <person name="de Vries R.P."/>
            <person name="Natvig D.O."/>
            <person name="Powell A.J."/>
            <person name="Tsang A."/>
            <person name="Grigoriev I.V."/>
        </authorList>
    </citation>
    <scope>NUCLEOTIDE SEQUENCE [LARGE SCALE GENOMIC DNA]</scope>
    <source>
        <strain evidence="2 3">CBS 494.80</strain>
    </source>
</reference>
<evidence type="ECO:0000313" key="3">
    <source>
        <dbReference type="Proteomes" id="UP001595075"/>
    </source>
</evidence>
<evidence type="ECO:0000313" key="2">
    <source>
        <dbReference type="EMBL" id="KAL2062101.1"/>
    </source>
</evidence>
<organism evidence="2 3">
    <name type="scientific">Oculimacula yallundae</name>
    <dbReference type="NCBI Taxonomy" id="86028"/>
    <lineage>
        <taxon>Eukaryota</taxon>
        <taxon>Fungi</taxon>
        <taxon>Dikarya</taxon>
        <taxon>Ascomycota</taxon>
        <taxon>Pezizomycotina</taxon>
        <taxon>Leotiomycetes</taxon>
        <taxon>Helotiales</taxon>
        <taxon>Ploettnerulaceae</taxon>
        <taxon>Oculimacula</taxon>
    </lineage>
</organism>
<keyword evidence="3" id="KW-1185">Reference proteome</keyword>